<keyword evidence="9" id="KW-0739">Sodium transport</keyword>
<reference evidence="12 13" key="1">
    <citation type="journal article" date="2019" name="Syst. Appl. Microbiol.">
        <title>Polyphasic characterization of two novel Lactobacillus spp. isolated from blown salami packages: Description of Lactobacillus halodurans sp. nov. and Lactobacillus salsicarnum sp. nov.</title>
        <authorList>
            <person name="Schuster J.A."/>
            <person name="Klingl A."/>
            <person name="Vogel R.F."/>
            <person name="Ehrmann M.A."/>
        </authorList>
    </citation>
    <scope>NUCLEOTIDE SEQUENCE [LARGE SCALE GENOMIC DNA]</scope>
    <source>
        <strain evidence="12 13">TMW 1.2098</strain>
    </source>
</reference>
<sequence length="527" mass="58818">MSILISSGVIVIAIAIANILAKFTPGISNTYINLAMGILLGLIPFTDKLILDFNNEIFMFAIIAPLLFFEGQGTRNFTVRTQAKTIIGMSVVLAVVTAILVGWSINLAFGLVFPFTLVMAAISTPTDATAFDSVVEGRKIPEGVGNNLKMESLFNDATGIILLAAGLTWLQTGHLSFGLNVSNFLISAVGGMVFGGVFGYLVMLFRQMLVRTKVNVISSQTIIFLLTPFLVYYFAEEIHVSGIIAVVCAGLISNSEASRSRFSSSHQFHLGTQLMLFISEVLNSFVFVTLGITLVRIVRDNFHEITDSLDWLWIGIIIYLVSLIIRFAYAKFIIHNTVNDAVVFALGGIHGAVTLAMVFSVSSQVVGKTNYDLLILIETIVIILSMIVPTILFKFILPGIPDDSDILKQVDEIRDEMVKRGIACVNEMDIDKNVRKSVIYDLRDQNTKNGMRDFLHQWRAVNQNRFNFDEKQRLDERRALMYAFDVEREYLHDVSLEHRFDNNYLYALHSEILLSESLVLDPINQQD</sequence>
<name>A0ABW9P9H0_9LACO</name>
<feature type="transmembrane region" description="Helical" evidence="10">
    <location>
        <begin position="57"/>
        <end position="74"/>
    </location>
</feature>
<dbReference type="InterPro" id="IPR006153">
    <property type="entry name" value="Cation/H_exchanger_TM"/>
</dbReference>
<evidence type="ECO:0000256" key="1">
    <source>
        <dbReference type="ARBA" id="ARBA00004651"/>
    </source>
</evidence>
<evidence type="ECO:0000256" key="7">
    <source>
        <dbReference type="ARBA" id="ARBA00023065"/>
    </source>
</evidence>
<keyword evidence="8 10" id="KW-0472">Membrane</keyword>
<keyword evidence="6" id="KW-0915">Sodium</keyword>
<evidence type="ECO:0000256" key="9">
    <source>
        <dbReference type="ARBA" id="ARBA00023201"/>
    </source>
</evidence>
<feature type="transmembrane region" description="Helical" evidence="10">
    <location>
        <begin position="311"/>
        <end position="329"/>
    </location>
</feature>
<evidence type="ECO:0000256" key="8">
    <source>
        <dbReference type="ARBA" id="ARBA00023136"/>
    </source>
</evidence>
<evidence type="ECO:0000256" key="3">
    <source>
        <dbReference type="ARBA" id="ARBA00022475"/>
    </source>
</evidence>
<dbReference type="EMBL" id="VDFN01000012">
    <property type="protein sequence ID" value="MQS45875.1"/>
    <property type="molecule type" value="Genomic_DNA"/>
</dbReference>
<evidence type="ECO:0000313" key="12">
    <source>
        <dbReference type="EMBL" id="MQS45875.1"/>
    </source>
</evidence>
<proteinExistence type="predicted"/>
<feature type="transmembrane region" description="Helical" evidence="10">
    <location>
        <begin position="238"/>
        <end position="254"/>
    </location>
</feature>
<evidence type="ECO:0000256" key="5">
    <source>
        <dbReference type="ARBA" id="ARBA00022989"/>
    </source>
</evidence>
<feature type="transmembrane region" description="Helical" evidence="10">
    <location>
        <begin position="31"/>
        <end position="51"/>
    </location>
</feature>
<accession>A0ABW9P9H0</accession>
<dbReference type="InterPro" id="IPR018422">
    <property type="entry name" value="Cation/H_exchanger_CPA1"/>
</dbReference>
<comment type="caution">
    <text evidence="12">The sequence shown here is derived from an EMBL/GenBank/DDBJ whole genome shotgun (WGS) entry which is preliminary data.</text>
</comment>
<evidence type="ECO:0000256" key="6">
    <source>
        <dbReference type="ARBA" id="ARBA00023053"/>
    </source>
</evidence>
<feature type="transmembrane region" description="Helical" evidence="10">
    <location>
        <begin position="214"/>
        <end position="232"/>
    </location>
</feature>
<comment type="subcellular location">
    <subcellularLocation>
        <location evidence="1">Cell membrane</location>
        <topology evidence="1">Multi-pass membrane protein</topology>
    </subcellularLocation>
</comment>
<keyword evidence="7" id="KW-0406">Ion transport</keyword>
<keyword evidence="3" id="KW-1003">Cell membrane</keyword>
<feature type="transmembrane region" description="Helical" evidence="10">
    <location>
        <begin position="274"/>
        <end position="299"/>
    </location>
</feature>
<keyword evidence="5 10" id="KW-1133">Transmembrane helix</keyword>
<dbReference type="Proteomes" id="UP000436655">
    <property type="component" value="Unassembled WGS sequence"/>
</dbReference>
<dbReference type="PANTHER" id="PTHR10110">
    <property type="entry name" value="SODIUM/HYDROGEN EXCHANGER"/>
    <property type="match status" value="1"/>
</dbReference>
<feature type="transmembrane region" description="Helical" evidence="10">
    <location>
        <begin position="86"/>
        <end position="105"/>
    </location>
</feature>
<dbReference type="RefSeq" id="WP_125704172.1">
    <property type="nucleotide sequence ID" value="NZ_JBHTOO010000004.1"/>
</dbReference>
<feature type="transmembrane region" description="Helical" evidence="10">
    <location>
        <begin position="341"/>
        <end position="361"/>
    </location>
</feature>
<evidence type="ECO:0000313" key="13">
    <source>
        <dbReference type="Proteomes" id="UP000436655"/>
    </source>
</evidence>
<keyword evidence="2" id="KW-0813">Transport</keyword>
<feature type="transmembrane region" description="Helical" evidence="10">
    <location>
        <begin position="373"/>
        <end position="397"/>
    </location>
</feature>
<keyword evidence="4 10" id="KW-0812">Transmembrane</keyword>
<evidence type="ECO:0000259" key="11">
    <source>
        <dbReference type="Pfam" id="PF00999"/>
    </source>
</evidence>
<feature type="transmembrane region" description="Helical" evidence="10">
    <location>
        <begin position="6"/>
        <end position="24"/>
    </location>
</feature>
<feature type="domain" description="Cation/H+ exchanger transmembrane" evidence="11">
    <location>
        <begin position="12"/>
        <end position="396"/>
    </location>
</feature>
<evidence type="ECO:0000256" key="2">
    <source>
        <dbReference type="ARBA" id="ARBA00022448"/>
    </source>
</evidence>
<protein>
    <submittedName>
        <fullName evidence="12">Sodium:proton antiporter</fullName>
    </submittedName>
</protein>
<organism evidence="12 13">
    <name type="scientific">Companilactobacillus mishanensis</name>
    <dbReference type="NCBI Taxonomy" id="2486008"/>
    <lineage>
        <taxon>Bacteria</taxon>
        <taxon>Bacillati</taxon>
        <taxon>Bacillota</taxon>
        <taxon>Bacilli</taxon>
        <taxon>Lactobacillales</taxon>
        <taxon>Lactobacillaceae</taxon>
        <taxon>Companilactobacillus</taxon>
    </lineage>
</organism>
<feature type="transmembrane region" description="Helical" evidence="10">
    <location>
        <begin position="184"/>
        <end position="202"/>
    </location>
</feature>
<gene>
    <name evidence="12" type="ORF">FHL03_10295</name>
</gene>
<keyword evidence="13" id="KW-1185">Reference proteome</keyword>
<evidence type="ECO:0000256" key="10">
    <source>
        <dbReference type="SAM" id="Phobius"/>
    </source>
</evidence>
<evidence type="ECO:0000256" key="4">
    <source>
        <dbReference type="ARBA" id="ARBA00022692"/>
    </source>
</evidence>
<dbReference type="Pfam" id="PF00999">
    <property type="entry name" value="Na_H_Exchanger"/>
    <property type="match status" value="1"/>
</dbReference>
<dbReference type="PANTHER" id="PTHR10110:SF86">
    <property type="entry name" value="SODIUM_HYDROGEN EXCHANGER 7"/>
    <property type="match status" value="1"/>
</dbReference>